<organism evidence="4 6">
    <name type="scientific">Carya illinoinensis</name>
    <name type="common">Pecan</name>
    <dbReference type="NCBI Taxonomy" id="32201"/>
    <lineage>
        <taxon>Eukaryota</taxon>
        <taxon>Viridiplantae</taxon>
        <taxon>Streptophyta</taxon>
        <taxon>Embryophyta</taxon>
        <taxon>Tracheophyta</taxon>
        <taxon>Spermatophyta</taxon>
        <taxon>Magnoliopsida</taxon>
        <taxon>eudicotyledons</taxon>
        <taxon>Gunneridae</taxon>
        <taxon>Pentapetalae</taxon>
        <taxon>rosids</taxon>
        <taxon>fabids</taxon>
        <taxon>Fagales</taxon>
        <taxon>Juglandaceae</taxon>
        <taxon>Carya</taxon>
    </lineage>
</organism>
<proteinExistence type="predicted"/>
<feature type="region of interest" description="Disordered" evidence="2">
    <location>
        <begin position="262"/>
        <end position="288"/>
    </location>
</feature>
<evidence type="ECO:0000313" key="6">
    <source>
        <dbReference type="Proteomes" id="UP000811609"/>
    </source>
</evidence>
<evidence type="ECO:0000256" key="2">
    <source>
        <dbReference type="SAM" id="MobiDB-lite"/>
    </source>
</evidence>
<feature type="compositionally biased region" description="Polar residues" evidence="2">
    <location>
        <begin position="135"/>
        <end position="145"/>
    </location>
</feature>
<keyword evidence="1" id="KW-0479">Metal-binding</keyword>
<reference evidence="4" key="1">
    <citation type="submission" date="2020-12" db="EMBL/GenBank/DDBJ databases">
        <title>WGS assembly of Carya illinoinensis cv. Pawnee.</title>
        <authorList>
            <person name="Platts A."/>
            <person name="Shu S."/>
            <person name="Wright S."/>
            <person name="Barry K."/>
            <person name="Edger P."/>
            <person name="Pires J.C."/>
            <person name="Schmutz J."/>
        </authorList>
    </citation>
    <scope>NUCLEOTIDE SEQUENCE</scope>
    <source>
        <tissue evidence="4">Leaf</tissue>
    </source>
</reference>
<dbReference type="EMBL" id="CM031814">
    <property type="protein sequence ID" value="KAG6651147.1"/>
    <property type="molecule type" value="Genomic_DNA"/>
</dbReference>
<dbReference type="PROSITE" id="PS50157">
    <property type="entry name" value="ZINC_FINGER_C2H2_2"/>
    <property type="match status" value="4"/>
</dbReference>
<protein>
    <recommendedName>
        <fullName evidence="3">C2H2-type domain-containing protein</fullName>
    </recommendedName>
</protein>
<gene>
    <name evidence="4" type="ORF">CIPAW_06G091100</name>
    <name evidence="5" type="ORF">I3842_06G091200</name>
</gene>
<dbReference type="Proteomes" id="UP000811609">
    <property type="component" value="Chromosome 6"/>
</dbReference>
<comment type="caution">
    <text evidence="4">The sequence shown here is derived from an EMBL/GenBank/DDBJ whole genome shotgun (WGS) entry which is preliminary data.</text>
</comment>
<dbReference type="Gene3D" id="3.30.160.60">
    <property type="entry name" value="Classic Zinc Finger"/>
    <property type="match status" value="2"/>
</dbReference>
<name>A0A8T1Q9N7_CARIL</name>
<dbReference type="GO" id="GO:0008270">
    <property type="term" value="F:zinc ion binding"/>
    <property type="evidence" value="ECO:0007669"/>
    <property type="project" value="UniProtKB-KW"/>
</dbReference>
<dbReference type="InterPro" id="IPR036236">
    <property type="entry name" value="Znf_C2H2_sf"/>
</dbReference>
<feature type="domain" description="C2H2-type" evidence="3">
    <location>
        <begin position="355"/>
        <end position="378"/>
    </location>
</feature>
<dbReference type="EMBL" id="CM031830">
    <property type="protein sequence ID" value="KAG6708633.1"/>
    <property type="molecule type" value="Genomic_DNA"/>
</dbReference>
<keyword evidence="1" id="KW-0862">Zinc</keyword>
<feature type="domain" description="C2H2-type" evidence="3">
    <location>
        <begin position="98"/>
        <end position="125"/>
    </location>
</feature>
<dbReference type="OrthoDB" id="9451254at2759"/>
<dbReference type="Pfam" id="PF13912">
    <property type="entry name" value="zf-C2H2_6"/>
    <property type="match status" value="4"/>
</dbReference>
<dbReference type="PANTHER" id="PTHR46869">
    <property type="entry name" value="C2H2-LIKE ZINC FINGER PROTEIN"/>
    <property type="match status" value="1"/>
</dbReference>
<feature type="domain" description="C2H2-type" evidence="3">
    <location>
        <begin position="437"/>
        <end position="459"/>
    </location>
</feature>
<evidence type="ECO:0000313" key="4">
    <source>
        <dbReference type="EMBL" id="KAG6651147.1"/>
    </source>
</evidence>
<keyword evidence="6" id="KW-1185">Reference proteome</keyword>
<dbReference type="Proteomes" id="UP000811246">
    <property type="component" value="Chromosome 6"/>
</dbReference>
<feature type="region of interest" description="Disordered" evidence="2">
    <location>
        <begin position="130"/>
        <end position="152"/>
    </location>
</feature>
<dbReference type="SUPFAM" id="SSF57667">
    <property type="entry name" value="beta-beta-alpha zinc fingers"/>
    <property type="match status" value="2"/>
</dbReference>
<dbReference type="PANTHER" id="PTHR46869:SF1">
    <property type="entry name" value="C2H2-LIKE ZINC FINGER PROTEIN"/>
    <property type="match status" value="1"/>
</dbReference>
<feature type="region of interest" description="Disordered" evidence="2">
    <location>
        <begin position="228"/>
        <end position="247"/>
    </location>
</feature>
<evidence type="ECO:0000313" key="5">
    <source>
        <dbReference type="EMBL" id="KAG6708633.1"/>
    </source>
</evidence>
<keyword evidence="1" id="KW-0863">Zinc-finger</keyword>
<feature type="region of interest" description="Disordered" evidence="2">
    <location>
        <begin position="24"/>
        <end position="75"/>
    </location>
</feature>
<dbReference type="AlphaFoldDB" id="A0A8T1Q9N7"/>
<sequence length="503" mass="55938">MEEKQRKKFVCKFCNKRYPSGKALGGHIRTHMNGNSAEKEEAEVNGKGMKFPSMDGGSKNKRDSGSETGGWNSSYGLREKPKRTWRFVDSSSSSLHERICKECGKGFQSLKALCGHMACHSEKEKMNENQKLEIDSQSVTRTSASGKLRRSKRTRYKTLEDYPLANGSSSVSEIEQEQEEAALSLMMFSRDSGCRAGLSSVVEYSNNNSVVLEAKSSTIEVKITMKNGGNYASDMNQSVKPKKQSDDLRTYEISFSDNSDSGYFNNGPKKAESDVSVDGSPTSGELKKPREEYRSGAGGFNAELAKISNRFNCVTSEFGGLIRNEGYDQVGRAFVVGNSRMRTKKGSHAQKRKKYECENCNMFFHSRRALGTHRTTHTQINGCWESIYDSGENNTDTDHSLPLPKHCSKTLESCGVKISKNQSISGHSDKPKKSKGHECPICFRVFRSGQALGGHKRSHFFGGSEEKTIIIEQELPEFPGLIDLNLPAPTEEEADGQAEFMPW</sequence>
<feature type="domain" description="C2H2-type" evidence="3">
    <location>
        <begin position="9"/>
        <end position="36"/>
    </location>
</feature>
<dbReference type="SMART" id="SM00355">
    <property type="entry name" value="ZnF_C2H2"/>
    <property type="match status" value="4"/>
</dbReference>
<accession>A0A8T1Q9N7</accession>
<reference evidence="5" key="2">
    <citation type="submission" date="2021-01" db="EMBL/GenBank/DDBJ databases">
        <authorList>
            <person name="Lovell J.T."/>
            <person name="Bentley N."/>
            <person name="Bhattarai G."/>
            <person name="Jenkins J.W."/>
            <person name="Sreedasyam A."/>
            <person name="Alarcon Y."/>
            <person name="Bock C."/>
            <person name="Boston L."/>
            <person name="Carlson J."/>
            <person name="Cervantes K."/>
            <person name="Clermont K."/>
            <person name="Krom N."/>
            <person name="Kubenka K."/>
            <person name="Mamidi S."/>
            <person name="Mattison C."/>
            <person name="Monteros M."/>
            <person name="Pisani C."/>
            <person name="Plott C."/>
            <person name="Rajasekar S."/>
            <person name="Rhein H.S."/>
            <person name="Rohla C."/>
            <person name="Song M."/>
            <person name="Hilaire R.S."/>
            <person name="Shu S."/>
            <person name="Wells L."/>
            <person name="Wang X."/>
            <person name="Webber J."/>
            <person name="Heerema R.J."/>
            <person name="Klein P."/>
            <person name="Conner P."/>
            <person name="Grauke L."/>
            <person name="Grimwood J."/>
            <person name="Schmutz J."/>
            <person name="Randall J.J."/>
        </authorList>
    </citation>
    <scope>NUCLEOTIDE SEQUENCE</scope>
    <source>
        <tissue evidence="5">Leaf</tissue>
    </source>
</reference>
<dbReference type="InterPro" id="IPR013087">
    <property type="entry name" value="Znf_C2H2_type"/>
</dbReference>
<evidence type="ECO:0000259" key="3">
    <source>
        <dbReference type="PROSITE" id="PS50157"/>
    </source>
</evidence>
<dbReference type="PROSITE" id="PS00028">
    <property type="entry name" value="ZINC_FINGER_C2H2_1"/>
    <property type="match status" value="4"/>
</dbReference>
<evidence type="ECO:0000256" key="1">
    <source>
        <dbReference type="PROSITE-ProRule" id="PRU00042"/>
    </source>
</evidence>